<dbReference type="EMBL" id="CYKH01001443">
    <property type="protein sequence ID" value="CUG87112.1"/>
    <property type="molecule type" value="Genomic_DNA"/>
</dbReference>
<comment type="similarity">
    <text evidence="1">Belongs to the TRAFAC class myosin-kinesin ATPase superfamily. Kinesin family.</text>
</comment>
<dbReference type="PRINTS" id="PR00380">
    <property type="entry name" value="KINESINHEAVY"/>
</dbReference>
<keyword evidence="1" id="KW-0505">Motor protein</keyword>
<evidence type="ECO:0000259" key="3">
    <source>
        <dbReference type="PROSITE" id="PS50067"/>
    </source>
</evidence>
<feature type="compositionally biased region" description="Low complexity" evidence="2">
    <location>
        <begin position="40"/>
        <end position="56"/>
    </location>
</feature>
<dbReference type="SUPFAM" id="SSF52540">
    <property type="entry name" value="P-loop containing nucleoside triphosphate hydrolases"/>
    <property type="match status" value="1"/>
</dbReference>
<dbReference type="GO" id="GO:0005524">
    <property type="term" value="F:ATP binding"/>
    <property type="evidence" value="ECO:0007669"/>
    <property type="project" value="UniProtKB-UniRule"/>
</dbReference>
<dbReference type="GO" id="GO:0003777">
    <property type="term" value="F:microtubule motor activity"/>
    <property type="evidence" value="ECO:0007669"/>
    <property type="project" value="InterPro"/>
</dbReference>
<accession>A0A0S4J793</accession>
<evidence type="ECO:0000313" key="4">
    <source>
        <dbReference type="EMBL" id="CUG87112.1"/>
    </source>
</evidence>
<keyword evidence="1" id="KW-0067">ATP-binding</keyword>
<dbReference type="InterPro" id="IPR027417">
    <property type="entry name" value="P-loop_NTPase"/>
</dbReference>
<feature type="domain" description="Kinesin motor" evidence="3">
    <location>
        <begin position="61"/>
        <end position="392"/>
    </location>
</feature>
<dbReference type="InterPro" id="IPR027640">
    <property type="entry name" value="Kinesin-like_fam"/>
</dbReference>
<dbReference type="GO" id="GO:0005874">
    <property type="term" value="C:microtubule"/>
    <property type="evidence" value="ECO:0007669"/>
    <property type="project" value="TreeGrafter"/>
</dbReference>
<dbReference type="PANTHER" id="PTHR24115">
    <property type="entry name" value="KINESIN-RELATED"/>
    <property type="match status" value="1"/>
</dbReference>
<feature type="compositionally biased region" description="Low complexity" evidence="2">
    <location>
        <begin position="768"/>
        <end position="780"/>
    </location>
</feature>
<feature type="region of interest" description="Disordered" evidence="2">
    <location>
        <begin position="938"/>
        <end position="1051"/>
    </location>
</feature>
<proteinExistence type="inferred from homology"/>
<evidence type="ECO:0000256" key="1">
    <source>
        <dbReference type="PROSITE-ProRule" id="PRU00283"/>
    </source>
</evidence>
<dbReference type="PANTHER" id="PTHR24115:SF975">
    <property type="entry name" value="PUTATIVE-RELATED"/>
    <property type="match status" value="1"/>
</dbReference>
<dbReference type="Proteomes" id="UP000051952">
    <property type="component" value="Unassembled WGS sequence"/>
</dbReference>
<feature type="compositionally biased region" description="Polar residues" evidence="2">
    <location>
        <begin position="971"/>
        <end position="986"/>
    </location>
</feature>
<organism evidence="4 5">
    <name type="scientific">Bodo saltans</name>
    <name type="common">Flagellated protozoan</name>
    <dbReference type="NCBI Taxonomy" id="75058"/>
    <lineage>
        <taxon>Eukaryota</taxon>
        <taxon>Discoba</taxon>
        <taxon>Euglenozoa</taxon>
        <taxon>Kinetoplastea</taxon>
        <taxon>Metakinetoplastina</taxon>
        <taxon>Eubodonida</taxon>
        <taxon>Bodonidae</taxon>
        <taxon>Bodo</taxon>
    </lineage>
</organism>
<feature type="region of interest" description="Disordered" evidence="2">
    <location>
        <begin position="752"/>
        <end position="780"/>
    </location>
</feature>
<feature type="compositionally biased region" description="Polar residues" evidence="2">
    <location>
        <begin position="994"/>
        <end position="1009"/>
    </location>
</feature>
<evidence type="ECO:0000256" key="2">
    <source>
        <dbReference type="SAM" id="MobiDB-lite"/>
    </source>
</evidence>
<feature type="binding site" evidence="1">
    <location>
        <begin position="148"/>
        <end position="155"/>
    </location>
    <ligand>
        <name>ATP</name>
        <dbReference type="ChEBI" id="CHEBI:30616"/>
    </ligand>
</feature>
<dbReference type="InterPro" id="IPR036961">
    <property type="entry name" value="Kinesin_motor_dom_sf"/>
</dbReference>
<dbReference type="VEuPathDB" id="TriTrypDB:BSAL_08720"/>
<dbReference type="Gene3D" id="3.40.850.10">
    <property type="entry name" value="Kinesin motor domain"/>
    <property type="match status" value="1"/>
</dbReference>
<dbReference type="GO" id="GO:0008017">
    <property type="term" value="F:microtubule binding"/>
    <property type="evidence" value="ECO:0007669"/>
    <property type="project" value="InterPro"/>
</dbReference>
<feature type="region of interest" description="Disordered" evidence="2">
    <location>
        <begin position="1318"/>
        <end position="1409"/>
    </location>
</feature>
<dbReference type="Pfam" id="PF00225">
    <property type="entry name" value="Kinesin"/>
    <property type="match status" value="1"/>
</dbReference>
<feature type="region of interest" description="Disordered" evidence="2">
    <location>
        <begin position="515"/>
        <end position="682"/>
    </location>
</feature>
<keyword evidence="1" id="KW-0547">Nucleotide-binding</keyword>
<dbReference type="InterPro" id="IPR001752">
    <property type="entry name" value="Kinesin_motor_dom"/>
</dbReference>
<dbReference type="OrthoDB" id="3176171at2759"/>
<feature type="compositionally biased region" description="Low complexity" evidence="2">
    <location>
        <begin position="951"/>
        <end position="960"/>
    </location>
</feature>
<feature type="region of interest" description="Disordered" evidence="2">
    <location>
        <begin position="1"/>
        <end position="63"/>
    </location>
</feature>
<dbReference type="SMART" id="SM00129">
    <property type="entry name" value="KISc"/>
    <property type="match status" value="1"/>
</dbReference>
<feature type="region of interest" description="Disordered" evidence="2">
    <location>
        <begin position="819"/>
        <end position="891"/>
    </location>
</feature>
<dbReference type="PROSITE" id="PS50067">
    <property type="entry name" value="KINESIN_MOTOR_2"/>
    <property type="match status" value="1"/>
</dbReference>
<dbReference type="GO" id="GO:0016887">
    <property type="term" value="F:ATP hydrolysis activity"/>
    <property type="evidence" value="ECO:0007669"/>
    <property type="project" value="TreeGrafter"/>
</dbReference>
<keyword evidence="5" id="KW-1185">Reference proteome</keyword>
<feature type="compositionally biased region" description="Low complexity" evidence="2">
    <location>
        <begin position="1366"/>
        <end position="1396"/>
    </location>
</feature>
<reference evidence="5" key="1">
    <citation type="submission" date="2015-09" db="EMBL/GenBank/DDBJ databases">
        <authorList>
            <consortium name="Pathogen Informatics"/>
        </authorList>
    </citation>
    <scope>NUCLEOTIDE SEQUENCE [LARGE SCALE GENOMIC DNA]</scope>
    <source>
        <strain evidence="5">Lake Konstanz</strain>
    </source>
</reference>
<evidence type="ECO:0000313" key="5">
    <source>
        <dbReference type="Proteomes" id="UP000051952"/>
    </source>
</evidence>
<dbReference type="GO" id="GO:0007018">
    <property type="term" value="P:microtubule-based movement"/>
    <property type="evidence" value="ECO:0007669"/>
    <property type="project" value="InterPro"/>
</dbReference>
<sequence length="1836" mass="200532">MARRANSQDRSHRDPEDVNDRRRSREDEDDDDDDAPPLSPIAAAAPSSPRKAANNSNQKDNVTVGVRVRSFTATEPRELAIRMAGSTCQITSEERGSQRFTFDHCFWSNDVVDDGIAFASQQAVYDAVGAPLVANLSKGYNCCLIAYGPTGSGKTYSLFGASGENDSTHEGMVPRVLRQLFSAMRDRIDTVVCTAVEIYLDNVFDLLEDARRELQVKPDLNRKTFYIAGATEREVRSFEDVRDMLVQVDQRKTVQATSKNIHSSRAHTVIQTKLTLKEPRQIVSLAFADLAGSERIKETQSEGITRDQARHINLSLMSLGKCVEATAKAGRVGDGSSAVDILHFKDSTLTKVLKEYIAGNTLTTLLVTVAPGSKDFHHTMQALRFGDRAKHIKHHASIQTTLDEAVVAPNMLHDVGQVGVSEMGLGAPGEGGGRLYLFRHTKDYITAQFQIRLLSMQKREQHLRTSYVVEEEQARKSLLRFIRREHARELARAAKQEIKKLPVLIRLRRAMAITEPTGEPSSSAPPVLNGENQKKERTRLPPLPRAALGISAPQRALSQEPPRTKLPDILSPRAGGRNSTKAAVDEGDVTPRGPAQPVLRGVDPSTPPPQPGGRSKAREAFHRRARSAGDDDKDPDDAKDEHRVVPHPPPATTPRKAGAQAQAHSVSPSAARGGGKSTLTVGNQKAAAAARASAERQFNSNEFMQRLLIETEENTARKKLMKEVESSIPVHGEGARHEVEVSRKVSKAALLSRRHSSVVSPLPPPTPQLSSTSMEDPPAAATEVVVVATSSSSDPPAGDLHYLGIPTVMSTASSFVSNASSSETPIRSADRSRAPQQRQQSARVTRSGSGGSSSASSPVRHVSSTTSSAAASPSPKRSPHTTGGKAGGANAAAMLQRERQVTAEEYMVRVTIETEAQTQWKKFMKQVMSSVPEHGVAVKAQAEDASRKSSRALLSRRQSAAGGGVSPTPPRQRSVTSPPHAQSPSFTDVPHGVLTSSDAVSPFSGSDNSADGWFMGHGGNRVNEVQSRKNSAEGAAIPTPPPSAKPREQTPRKLLLSPSSLSQPANTNTLDDIMSDECARRKDRLEHDEHTQFKNIIVMAAIDAASLLLKLPRLSQSTTQNALPPTHRNLLVREARKLMDSSESRKHWDWLQRCQDETKISTKMSAPAAIQTTTMVTISWTWLVALLEFASFMMVLGEEDSSWRFLLAALVSSAPAAKDRKSKAHLQSLSDSGVSEKNIVPFVHTTLRADCAKLQHRIHRAVVMLKGDTEASNTGLEASLDPMEVQVSGILLTTGNLLKSTSSLSDVYSSTKARQRKVSFTESTANHLHHNTDRDIVDEEEEEEHIPAVSIEVVSPKQQTLEREISPISSTPPSSPRSTPSSTPRSSPRSSPTHSPVDSPKLMSPPRNLEITAGPETLFEHQYPQSQPEYATPALADPSASRQAYYVLDDVKKLQDNKDSITQQNSRGTFTDEDHRKVAKRQDAIGVIKQTMIESIASEKHNVVLSRQQLNDSDDIAEVVSAFHEFFEELILATDIDRLNLLLVRSIVDAWRQGRIQLNGRKAEEVDLISTCESRGLIAAACTDGSLGYLRCLLNLYRVPPPPSSGGGGSSDAPYAGNLDMNEVSSCAMFHQLQRIPLVHTLLTYVLQHQVLYPSLHRAFLDGVQDLSHEWNEFLSDICNQKKLLPKESKDQRAELVALMLKTSTASPDALPLDMMDEGADDNTRLSRIAKDGDVVLLGTFSQWLPSTVFQELLLHHNPDNTSVLIQAVIGGSKEMVSKLCEHLKALVNNHSATKQEVRTLVQLRCEEGSALELCQLLRRDRAIETALEELIGTVA</sequence>
<feature type="compositionally biased region" description="Basic and acidic residues" evidence="2">
    <location>
        <begin position="1"/>
        <end position="26"/>
    </location>
</feature>
<gene>
    <name evidence="4" type="ORF">BSAL_08720</name>
</gene>
<name>A0A0S4J793_BODSA</name>
<feature type="compositionally biased region" description="Low complexity" evidence="2">
    <location>
        <begin position="834"/>
        <end position="875"/>
    </location>
</feature>
<feature type="compositionally biased region" description="Basic and acidic residues" evidence="2">
    <location>
        <begin position="616"/>
        <end position="630"/>
    </location>
</feature>
<dbReference type="GO" id="GO:0005871">
    <property type="term" value="C:kinesin complex"/>
    <property type="evidence" value="ECO:0007669"/>
    <property type="project" value="TreeGrafter"/>
</dbReference>
<protein>
    <submittedName>
        <fullName evidence="4">Kinesin, putative</fullName>
    </submittedName>
</protein>